<dbReference type="OrthoDB" id="7698383at2759"/>
<dbReference type="AlphaFoldDB" id="E9IZG8"/>
<feature type="non-terminal residue" evidence="2">
    <location>
        <position position="1"/>
    </location>
</feature>
<feature type="compositionally biased region" description="Acidic residues" evidence="1">
    <location>
        <begin position="1"/>
        <end position="13"/>
    </location>
</feature>
<reference evidence="2" key="1">
    <citation type="journal article" date="2011" name="Proc. Natl. Acad. Sci. U.S.A.">
        <title>The genome of the fire ant Solenopsis invicta.</title>
        <authorList>
            <person name="Wurm Y."/>
            <person name="Wang J."/>
            <person name="Riba-Grognuz O."/>
            <person name="Corona M."/>
            <person name="Nygaard S."/>
            <person name="Hunt B.G."/>
            <person name="Ingram K.K."/>
            <person name="Falquet L."/>
            <person name="Nipitwattanaphon M."/>
            <person name="Gotzek D."/>
            <person name="Dijkstra M.B."/>
            <person name="Oettler J."/>
            <person name="Comtesse F."/>
            <person name="Shih C.J."/>
            <person name="Wu W.J."/>
            <person name="Yang C.C."/>
            <person name="Thomas J."/>
            <person name="Beaudoing E."/>
            <person name="Pradervand S."/>
            <person name="Flegel V."/>
            <person name="Cook E.D."/>
            <person name="Fabbretti R."/>
            <person name="Stockinger H."/>
            <person name="Long L."/>
            <person name="Farmerie W.G."/>
            <person name="Oakey J."/>
            <person name="Boomsma J.J."/>
            <person name="Pamilo P."/>
            <person name="Yi S.V."/>
            <person name="Heinze J."/>
            <person name="Goodisman M.A."/>
            <person name="Farinelli L."/>
            <person name="Harshman K."/>
            <person name="Hulo N."/>
            <person name="Cerutti L."/>
            <person name="Xenarios I."/>
            <person name="Shoemaker D."/>
            <person name="Keller L."/>
        </authorList>
    </citation>
    <scope>NUCLEOTIDE SEQUENCE [LARGE SCALE GENOMIC DNA]</scope>
</reference>
<proteinExistence type="predicted"/>
<dbReference type="EMBL" id="GL767164">
    <property type="protein sequence ID" value="EFZ14035.1"/>
    <property type="molecule type" value="Genomic_DNA"/>
</dbReference>
<feature type="non-terminal residue" evidence="2">
    <location>
        <position position="450"/>
    </location>
</feature>
<dbReference type="PANTHER" id="PTHR33480:SF1">
    <property type="entry name" value="TYR RECOMBINASE DOMAIN-CONTAINING PROTEIN"/>
    <property type="match status" value="1"/>
</dbReference>
<gene>
    <name evidence="2" type="ORF">SINV_15106</name>
</gene>
<protein>
    <submittedName>
        <fullName evidence="2">Uncharacterized protein</fullName>
    </submittedName>
</protein>
<dbReference type="OMA" id="ANTCKLL"/>
<name>E9IZG8_SOLIN</name>
<evidence type="ECO:0000313" key="2">
    <source>
        <dbReference type="EMBL" id="EFZ14035.1"/>
    </source>
</evidence>
<dbReference type="PANTHER" id="PTHR33480">
    <property type="entry name" value="SET DOMAIN-CONTAINING PROTEIN-RELATED"/>
    <property type="match status" value="1"/>
</dbReference>
<organism>
    <name type="scientific">Solenopsis invicta</name>
    <name type="common">Red imported fire ant</name>
    <name type="synonym">Solenopsis wagneri</name>
    <dbReference type="NCBI Taxonomy" id="13686"/>
    <lineage>
        <taxon>Eukaryota</taxon>
        <taxon>Metazoa</taxon>
        <taxon>Ecdysozoa</taxon>
        <taxon>Arthropoda</taxon>
        <taxon>Hexapoda</taxon>
        <taxon>Insecta</taxon>
        <taxon>Pterygota</taxon>
        <taxon>Neoptera</taxon>
        <taxon>Endopterygota</taxon>
        <taxon>Hymenoptera</taxon>
        <taxon>Apocrita</taxon>
        <taxon>Aculeata</taxon>
        <taxon>Formicoidea</taxon>
        <taxon>Formicidae</taxon>
        <taxon>Myrmicinae</taxon>
        <taxon>Solenopsis</taxon>
    </lineage>
</organism>
<sequence>ENDNESNDPDYDPDYIQSEQSSITSDFEETDKLDACEDDSKCNKRFSNTQNNDSAISTGIDVSNNQACEIRQDDQTEIPTKLTGTKKYMCVFCHKMQTKIARHLELIHSEEPDVQKFKYLPKGCSERRKIIDSLRKQGNFKFNINKQYENKGFIPCRRPRENNPKLLKNYLACGSCKGHYLKSSIRHHFRKCTGRSGKQSRIVKVMGRRIEGKCHKEADEKVRRLILPTMRSDGVSYNIRYDDLLILYANTQSKKYRHSTHHIKMIRARLRLVTRLLIAMKSIDNNITSLTSIYDPKYYDTFIDAVNIVAQYNKEKDIYEKPANASNLGTYVKHIGELLITKCIKEHNDTMKINTKNFLKLLTVDYGSSVNKTVVESQTQFKRQKSTKLPTINDIKTLRSYLLKVQRESYNKLQNKFLLSAWISLGEATLTSIQLFNRRRPGETERILIS</sequence>
<evidence type="ECO:0000256" key="1">
    <source>
        <dbReference type="SAM" id="MobiDB-lite"/>
    </source>
</evidence>
<feature type="region of interest" description="Disordered" evidence="1">
    <location>
        <begin position="1"/>
        <end position="29"/>
    </location>
</feature>
<accession>E9IZG8</accession>
<dbReference type="HOGENOM" id="CLU_617637_0_0_1"/>